<evidence type="ECO:0000313" key="1">
    <source>
        <dbReference type="EMBL" id="AYL95810.1"/>
    </source>
</evidence>
<reference evidence="1 2" key="1">
    <citation type="submission" date="2018-10" db="EMBL/GenBank/DDBJ databases">
        <title>Genome sequencing of Mucilaginibacter sp. HYN0043.</title>
        <authorList>
            <person name="Kim M."/>
            <person name="Yi H."/>
        </authorList>
    </citation>
    <scope>NUCLEOTIDE SEQUENCE [LARGE SCALE GENOMIC DNA]</scope>
    <source>
        <strain evidence="1 2">HYN0043</strain>
    </source>
</reference>
<dbReference type="EMBL" id="CP032869">
    <property type="protein sequence ID" value="AYL95810.1"/>
    <property type="molecule type" value="Genomic_DNA"/>
</dbReference>
<dbReference type="Proteomes" id="UP000270046">
    <property type="component" value="Chromosome"/>
</dbReference>
<dbReference type="KEGG" id="muh:HYN43_011150"/>
<proteinExistence type="predicted"/>
<keyword evidence="2" id="KW-1185">Reference proteome</keyword>
<evidence type="ECO:0000313" key="2">
    <source>
        <dbReference type="Proteomes" id="UP000270046"/>
    </source>
</evidence>
<accession>A0A494VR36</accession>
<organism evidence="1 2">
    <name type="scientific">Mucilaginibacter celer</name>
    <dbReference type="NCBI Taxonomy" id="2305508"/>
    <lineage>
        <taxon>Bacteria</taxon>
        <taxon>Pseudomonadati</taxon>
        <taxon>Bacteroidota</taxon>
        <taxon>Sphingobacteriia</taxon>
        <taxon>Sphingobacteriales</taxon>
        <taxon>Sphingobacteriaceae</taxon>
        <taxon>Mucilaginibacter</taxon>
    </lineage>
</organism>
<gene>
    <name evidence="1" type="ORF">HYN43_011150</name>
</gene>
<dbReference type="OrthoDB" id="764457at2"/>
<sequence>MTLTNPPENKIVITDTSCFILLKKINALDILHLSFTHVLTTPEIAEEYGYPLPVWIIIQPAN</sequence>
<name>A0A494VR36_9SPHI</name>
<dbReference type="AlphaFoldDB" id="A0A494VR36"/>
<protein>
    <submittedName>
        <fullName evidence="1">Uncharacterized protein</fullName>
    </submittedName>
</protein>